<gene>
    <name evidence="1" type="ORF">BTO22_13420</name>
</gene>
<dbReference type="RefSeq" id="WP_105055956.1">
    <property type="nucleotide sequence ID" value="NZ_CAWNRT010000002.1"/>
</dbReference>
<reference evidence="1 2" key="1">
    <citation type="submission" date="2016-12" db="EMBL/GenBank/DDBJ databases">
        <title>Diversity of luminous bacteria.</title>
        <authorList>
            <person name="Yoshizawa S."/>
            <person name="Kogure K."/>
        </authorList>
    </citation>
    <scope>NUCLEOTIDE SEQUENCE [LARGE SCALE GENOMIC DNA]</scope>
    <source>
        <strain evidence="1 2">ATCC 33715</strain>
    </source>
</reference>
<dbReference type="Proteomes" id="UP000239263">
    <property type="component" value="Unassembled WGS sequence"/>
</dbReference>
<organism evidence="1 2">
    <name type="scientific">Aliivibrio sifiae</name>
    <dbReference type="NCBI Taxonomy" id="566293"/>
    <lineage>
        <taxon>Bacteria</taxon>
        <taxon>Pseudomonadati</taxon>
        <taxon>Pseudomonadota</taxon>
        <taxon>Gammaproteobacteria</taxon>
        <taxon>Vibrionales</taxon>
        <taxon>Vibrionaceae</taxon>
        <taxon>Aliivibrio</taxon>
    </lineage>
</organism>
<sequence length="204" mass="23700">MAISKQELKSLMLKNTPLDFCRMYLFNQETYLFENANEFNIKGSYHELKCEIANLLNTSPNSVAIVGSGKFGFSMNPTKSELLKEFNSKSDLDIVIACPQSFEKIWLNLRDAYYSNQSDVQKHHANDIFSKFIVVNDKMEYNSDHMRSTLTLLGEMKKEIKKKFRIKQTINYRIYANWSDVEAYHEFGIGHLQRALETGRGKDI</sequence>
<name>A0A2S7X2S7_9GAMM</name>
<protein>
    <submittedName>
        <fullName evidence="1">Uncharacterized protein</fullName>
    </submittedName>
</protein>
<dbReference type="AlphaFoldDB" id="A0A2S7X2S7"/>
<comment type="caution">
    <text evidence="1">The sequence shown here is derived from an EMBL/GenBank/DDBJ whole genome shotgun (WGS) entry which is preliminary data.</text>
</comment>
<dbReference type="EMBL" id="MSCO01000002">
    <property type="protein sequence ID" value="PQJ84516.1"/>
    <property type="molecule type" value="Genomic_DNA"/>
</dbReference>
<dbReference type="OrthoDB" id="7058235at2"/>
<evidence type="ECO:0000313" key="2">
    <source>
        <dbReference type="Proteomes" id="UP000239263"/>
    </source>
</evidence>
<accession>A0A2S7X2S7</accession>
<evidence type="ECO:0000313" key="1">
    <source>
        <dbReference type="EMBL" id="PQJ84516.1"/>
    </source>
</evidence>
<proteinExistence type="predicted"/>